<gene>
    <name evidence="1" type="ORF">BE04_26655</name>
</gene>
<comment type="caution">
    <text evidence="1">The sequence shown here is derived from an EMBL/GenBank/DDBJ whole genome shotgun (WGS) entry which is preliminary data.</text>
</comment>
<evidence type="ECO:0000313" key="2">
    <source>
        <dbReference type="Proteomes" id="UP000075604"/>
    </source>
</evidence>
<protein>
    <submittedName>
        <fullName evidence="1">Uncharacterized protein</fullName>
    </submittedName>
</protein>
<dbReference type="Proteomes" id="UP000075604">
    <property type="component" value="Unassembled WGS sequence"/>
</dbReference>
<reference evidence="1 2" key="1">
    <citation type="submission" date="2014-02" db="EMBL/GenBank/DDBJ databases">
        <title>The small core and large imbalanced accessory genome model reveals a collaborative survival strategy of Sorangium cellulosum strains in nature.</title>
        <authorList>
            <person name="Han K."/>
            <person name="Peng R."/>
            <person name="Blom J."/>
            <person name="Li Y.-Z."/>
        </authorList>
    </citation>
    <scope>NUCLEOTIDE SEQUENCE [LARGE SCALE GENOMIC DNA]</scope>
    <source>
        <strain evidence="1 2">So0157-18</strain>
    </source>
</reference>
<proteinExistence type="predicted"/>
<accession>A0A150Q8D2</accession>
<organism evidence="1 2">
    <name type="scientific">Sorangium cellulosum</name>
    <name type="common">Polyangium cellulosum</name>
    <dbReference type="NCBI Taxonomy" id="56"/>
    <lineage>
        <taxon>Bacteria</taxon>
        <taxon>Pseudomonadati</taxon>
        <taxon>Myxococcota</taxon>
        <taxon>Polyangia</taxon>
        <taxon>Polyangiales</taxon>
        <taxon>Polyangiaceae</taxon>
        <taxon>Sorangium</taxon>
    </lineage>
</organism>
<evidence type="ECO:0000313" key="1">
    <source>
        <dbReference type="EMBL" id="KYF64230.1"/>
    </source>
</evidence>
<dbReference type="EMBL" id="JELX01000535">
    <property type="protein sequence ID" value="KYF64230.1"/>
    <property type="molecule type" value="Genomic_DNA"/>
</dbReference>
<dbReference type="AlphaFoldDB" id="A0A150Q8D2"/>
<name>A0A150Q8D2_SORCE</name>
<sequence length="133" mass="14987">MAGDEAPNESAIVTQVLVLAMGYCLVQSVEQIGVRTRPPRVAALWLVTHEGQKNLRDHWCTQRNELLIIGRELRIALASFNLMFNRDEGGVSSGRRKLNQDVQITPLGRRRYWGGVNVERSSQRAKQSASCRQ</sequence>